<dbReference type="GO" id="GO:0008422">
    <property type="term" value="F:beta-glucosidase activity"/>
    <property type="evidence" value="ECO:0007669"/>
    <property type="project" value="UniProtKB-ARBA"/>
</dbReference>
<reference evidence="5 6" key="1">
    <citation type="submission" date="2012-02" db="EMBL/GenBank/DDBJ databases">
        <title>The Genome Sequence of Bacteroides nordii CL02T12C05.</title>
        <authorList>
            <consortium name="The Broad Institute Genome Sequencing Platform"/>
            <person name="Earl A."/>
            <person name="Ward D."/>
            <person name="Feldgarden M."/>
            <person name="Gevers D."/>
            <person name="Zitomersky N.L."/>
            <person name="Coyne M.J."/>
            <person name="Comstock L.E."/>
            <person name="Young S.K."/>
            <person name="Zeng Q."/>
            <person name="Gargeya S."/>
            <person name="Fitzgerald M."/>
            <person name="Haas B."/>
            <person name="Abouelleil A."/>
            <person name="Alvarado L."/>
            <person name="Arachchi H.M."/>
            <person name="Berlin A."/>
            <person name="Chapman S.B."/>
            <person name="Gearin G."/>
            <person name="Goldberg J."/>
            <person name="Griggs A."/>
            <person name="Gujja S."/>
            <person name="Hansen M."/>
            <person name="Heiman D."/>
            <person name="Howarth C."/>
            <person name="Larimer J."/>
            <person name="Lui A."/>
            <person name="MacDonald P.J.P."/>
            <person name="McCowen C."/>
            <person name="Montmayeur A."/>
            <person name="Murphy C."/>
            <person name="Neiman D."/>
            <person name="Pearson M."/>
            <person name="Priest M."/>
            <person name="Roberts A."/>
            <person name="Saif S."/>
            <person name="Shea T."/>
            <person name="Sisk P."/>
            <person name="Stolte C."/>
            <person name="Sykes S."/>
            <person name="Wortman J."/>
            <person name="Nusbaum C."/>
            <person name="Birren B."/>
        </authorList>
    </citation>
    <scope>NUCLEOTIDE SEQUENCE [LARGE SCALE GENOMIC DNA]</scope>
    <source>
        <strain evidence="5 6">CL02T12C05</strain>
    </source>
</reference>
<protein>
    <recommendedName>
        <fullName evidence="4">Fibronectin type III-like domain-containing protein</fullName>
    </recommendedName>
</protein>
<dbReference type="Gene3D" id="3.20.20.300">
    <property type="entry name" value="Glycoside hydrolase, family 3, N-terminal domain"/>
    <property type="match status" value="1"/>
</dbReference>
<evidence type="ECO:0000256" key="3">
    <source>
        <dbReference type="ARBA" id="ARBA00022801"/>
    </source>
</evidence>
<dbReference type="Gene3D" id="3.40.50.1700">
    <property type="entry name" value="Glycoside hydrolase family 3 C-terminal domain"/>
    <property type="match status" value="1"/>
</dbReference>
<evidence type="ECO:0000256" key="2">
    <source>
        <dbReference type="ARBA" id="ARBA00022729"/>
    </source>
</evidence>
<gene>
    <name evidence="5" type="ORF">HMPREF1068_01466</name>
</gene>
<dbReference type="Pfam" id="PF00754">
    <property type="entry name" value="F5_F8_type_C"/>
    <property type="match status" value="1"/>
</dbReference>
<feature type="domain" description="Fibronectin type III-like" evidence="4">
    <location>
        <begin position="745"/>
        <end position="814"/>
    </location>
</feature>
<dbReference type="AlphaFoldDB" id="I9GXR1"/>
<dbReference type="SUPFAM" id="SSF51445">
    <property type="entry name" value="(Trans)glycosidases"/>
    <property type="match status" value="1"/>
</dbReference>
<keyword evidence="2" id="KW-0732">Signal</keyword>
<keyword evidence="6" id="KW-1185">Reference proteome</keyword>
<dbReference type="PRINTS" id="PR00133">
    <property type="entry name" value="GLHYDRLASE3"/>
</dbReference>
<dbReference type="Gene3D" id="2.60.120.260">
    <property type="entry name" value="Galactose-binding domain-like"/>
    <property type="match status" value="1"/>
</dbReference>
<evidence type="ECO:0000313" key="5">
    <source>
        <dbReference type="EMBL" id="EIY51919.1"/>
    </source>
</evidence>
<dbReference type="GO" id="GO:0031222">
    <property type="term" value="P:arabinan catabolic process"/>
    <property type="evidence" value="ECO:0007669"/>
    <property type="project" value="TreeGrafter"/>
</dbReference>
<dbReference type="PATRIC" id="fig|997884.3.peg.1487"/>
<dbReference type="InterPro" id="IPR008979">
    <property type="entry name" value="Galactose-bd-like_sf"/>
</dbReference>
<dbReference type="eggNOG" id="COG1472">
    <property type="taxonomic scope" value="Bacteria"/>
</dbReference>
<dbReference type="GO" id="GO:0045493">
    <property type="term" value="P:xylan catabolic process"/>
    <property type="evidence" value="ECO:0007669"/>
    <property type="project" value="InterPro"/>
</dbReference>
<comment type="similarity">
    <text evidence="1">Belongs to the glycosyl hydrolase 3 family.</text>
</comment>
<dbReference type="InterPro" id="IPR002772">
    <property type="entry name" value="Glyco_hydro_3_C"/>
</dbReference>
<dbReference type="InterPro" id="IPR044993">
    <property type="entry name" value="BXL"/>
</dbReference>
<evidence type="ECO:0000313" key="6">
    <source>
        <dbReference type="Proteomes" id="UP000003089"/>
    </source>
</evidence>
<proteinExistence type="inferred from homology"/>
<accession>I9GXR1</accession>
<organism evidence="5 6">
    <name type="scientific">Bacteroides nordii CL02T12C05</name>
    <dbReference type="NCBI Taxonomy" id="997884"/>
    <lineage>
        <taxon>Bacteria</taxon>
        <taxon>Pseudomonadati</taxon>
        <taxon>Bacteroidota</taxon>
        <taxon>Bacteroidia</taxon>
        <taxon>Bacteroidales</taxon>
        <taxon>Bacteroidaceae</taxon>
        <taxon>Bacteroides</taxon>
    </lineage>
</organism>
<dbReference type="GO" id="GO:0046556">
    <property type="term" value="F:alpha-L-arabinofuranosidase activity"/>
    <property type="evidence" value="ECO:0007669"/>
    <property type="project" value="TreeGrafter"/>
</dbReference>
<dbReference type="InterPro" id="IPR000421">
    <property type="entry name" value="FA58C"/>
</dbReference>
<dbReference type="SMART" id="SM01217">
    <property type="entry name" value="Fn3_like"/>
    <property type="match status" value="1"/>
</dbReference>
<keyword evidence="3" id="KW-0378">Hydrolase</keyword>
<dbReference type="PANTHER" id="PTHR42721:SF3">
    <property type="entry name" value="BETA-D-XYLOSIDASE 5-RELATED"/>
    <property type="match status" value="1"/>
</dbReference>
<dbReference type="SUPFAM" id="SSF52279">
    <property type="entry name" value="Beta-D-glucan exohydrolase, C-terminal domain"/>
    <property type="match status" value="1"/>
</dbReference>
<comment type="caution">
    <text evidence="5">The sequence shown here is derived from an EMBL/GenBank/DDBJ whole genome shotgun (WGS) entry which is preliminary data.</text>
</comment>
<dbReference type="Proteomes" id="UP000003089">
    <property type="component" value="Unassembled WGS sequence"/>
</dbReference>
<sequence>MTLRVLLIKLHTMKKLIIATLLLGSTPILSAQKTMKLPAVYKPVKTEMYKKSWIDFNKNGIKDVYEDPTAPIDARIEDLLSQMNLNEKTCQMVTLYGYKRVLKDALPTPEWKQMLWKDGMGAIDEHLNGFQQWGLPPSDNENVWPASRHAWALNEVQRFFIEETRLGIPVDFTNEGIRGVESYKATNFPTQLGLGHTWNRKLIHQVGLITGREARMLGYTNVYAPILDVGRDQRWGRYEEVYGESPYLVAELGIEMVKGMQHNYQVAATGKHFIAYSNNKGAREGMARVDPQMSPREVEMIHVYPFKRVIQEAGLLGVMSSYNDYDGLPVQSSYYWLMTRLRGQMGFRGYVVSDSDAVEYLYTKHGTAKDMKEAVRQSVEAGLNVRCTFRSPDSYVLPLRELVQEGGLSEEIINDRVRDILRVKFLVGLFDTPYQTDLKGADEEVEKEENEIVALQASRESIVLLKNDKNALPLDVASIRKIAVCGPNADETAYALTHYGPLAVDVTTVLSGIRQKVDGKAEVLYTKGCELVDANWPESEIIDYPLTNDEQNKIDKAVAQAKEADVAVVVLGGGQRTCGENKSRSSLDLPGRQLDLLKAVQATGKPVVLVLINGRPLSVNWADKFVPAIIEAWYPGSKGGTAVADVLFGDYNPGGKLTVTFPKSVGQIPFNFPCKPSSQIDGGKNPGPKGNMSRVNGALYPFGHGLSYTTFEYSDISISPKVITPNQKVQVRCKITNTGKRAGDEVVQLYVRDILSSVTTYEKNLEGFERIHLQPGETKEVSFTLDRKALELLNAKNDWVVEPGDFSIMLGASSEDIRLSDILTVKEYGAIETGQTKTANPVSASTNGEMKNNVLDNNLSTVWEGNKGDYITFALENGAKVDGVSIAFSRANGLPAEFEIQLSGGGGQFLTVYSGTVKEYNKLLPFRFKGTTASDLRIVLGSDRVGISEVKLEQLKKK</sequence>
<dbReference type="InterPro" id="IPR036962">
    <property type="entry name" value="Glyco_hydro_3_N_sf"/>
</dbReference>
<dbReference type="PANTHER" id="PTHR42721">
    <property type="entry name" value="SUGAR HYDROLASE-RELATED"/>
    <property type="match status" value="1"/>
</dbReference>
<dbReference type="STRING" id="997884.HMPREF1068_01466"/>
<dbReference type="Pfam" id="PF00933">
    <property type="entry name" value="Glyco_hydro_3"/>
    <property type="match status" value="1"/>
</dbReference>
<dbReference type="InterPro" id="IPR001764">
    <property type="entry name" value="Glyco_hydro_3_N"/>
</dbReference>
<dbReference type="HOGENOM" id="CLU_004542_5_1_10"/>
<dbReference type="InterPro" id="IPR026891">
    <property type="entry name" value="Fn3-like"/>
</dbReference>
<dbReference type="Pfam" id="PF01915">
    <property type="entry name" value="Glyco_hydro_3_C"/>
    <property type="match status" value="1"/>
</dbReference>
<name>I9GXR1_9BACE</name>
<evidence type="ECO:0000256" key="1">
    <source>
        <dbReference type="ARBA" id="ARBA00005336"/>
    </source>
</evidence>
<dbReference type="FunFam" id="2.60.40.10:FF:000495">
    <property type="entry name" value="Periplasmic beta-glucosidase"/>
    <property type="match status" value="1"/>
</dbReference>
<dbReference type="SUPFAM" id="SSF49785">
    <property type="entry name" value="Galactose-binding domain-like"/>
    <property type="match status" value="1"/>
</dbReference>
<dbReference type="InterPro" id="IPR013783">
    <property type="entry name" value="Ig-like_fold"/>
</dbReference>
<dbReference type="Gene3D" id="2.60.40.10">
    <property type="entry name" value="Immunoglobulins"/>
    <property type="match status" value="1"/>
</dbReference>
<dbReference type="GO" id="GO:0009044">
    <property type="term" value="F:xylan 1,4-beta-xylosidase activity"/>
    <property type="evidence" value="ECO:0007669"/>
    <property type="project" value="InterPro"/>
</dbReference>
<dbReference type="EMBL" id="AGXS01000015">
    <property type="protein sequence ID" value="EIY51919.1"/>
    <property type="molecule type" value="Genomic_DNA"/>
</dbReference>
<dbReference type="InterPro" id="IPR017853">
    <property type="entry name" value="GH"/>
</dbReference>
<evidence type="ECO:0000259" key="4">
    <source>
        <dbReference type="SMART" id="SM01217"/>
    </source>
</evidence>
<dbReference type="Pfam" id="PF14310">
    <property type="entry name" value="Fn3-like"/>
    <property type="match status" value="1"/>
</dbReference>
<dbReference type="InterPro" id="IPR036881">
    <property type="entry name" value="Glyco_hydro_3_C_sf"/>
</dbReference>